<reference evidence="2" key="1">
    <citation type="journal article" date="2023" name="Mol. Plant Microbe Interact.">
        <title>Elucidating the Obligate Nature and Biological Capacity of an Invasive Fungal Corn Pathogen.</title>
        <authorList>
            <person name="MacCready J.S."/>
            <person name="Roggenkamp E.M."/>
            <person name="Gdanetz K."/>
            <person name="Chilvers M.I."/>
        </authorList>
    </citation>
    <scope>NUCLEOTIDE SEQUENCE</scope>
    <source>
        <strain evidence="2">PM02</strain>
    </source>
</reference>
<gene>
    <name evidence="2" type="ORF">P8C59_009377</name>
</gene>
<dbReference type="EMBL" id="JAQQPM010000009">
    <property type="protein sequence ID" value="KAK2075232.1"/>
    <property type="molecule type" value="Genomic_DNA"/>
</dbReference>
<dbReference type="Proteomes" id="UP001217918">
    <property type="component" value="Unassembled WGS sequence"/>
</dbReference>
<feature type="compositionally biased region" description="Basic and acidic residues" evidence="1">
    <location>
        <begin position="10"/>
        <end position="27"/>
    </location>
</feature>
<feature type="region of interest" description="Disordered" evidence="1">
    <location>
        <begin position="1"/>
        <end position="27"/>
    </location>
</feature>
<feature type="compositionally biased region" description="Basic and acidic residues" evidence="1">
    <location>
        <begin position="79"/>
        <end position="91"/>
    </location>
</feature>
<evidence type="ECO:0000313" key="2">
    <source>
        <dbReference type="EMBL" id="KAK2075232.1"/>
    </source>
</evidence>
<evidence type="ECO:0000313" key="3">
    <source>
        <dbReference type="Proteomes" id="UP001217918"/>
    </source>
</evidence>
<name>A0AAD9IEU8_9PEZI</name>
<sequence length="369" mass="39934">MMAQLNWPELSRKRSREEGLATGGFEEHRTKRLQCLPLRTLPTSRRLPPLGFPSMFSTSAPVPPRAPHTITPADSDSDDAARQPYRPESRTWADCSGPTAQQPSPTWMHVVDQDMDMFDSPLPDPGPNATEEASFRHHPAFDSAFLQQSAMASNNMVGRMPTPIHATFGAQIRGNNWAGAAGNPISHQAAFRANVENLEAQHVRHVTGGHDCVPRSLGDGPGATEAVMQSWNLVQNRRLPSPISECGGEDSVLGSPVMVLESSSSAAHPHVNQHGHGHPMVAGLPQRSPGPARPSTPAVDAGMCPGNAMDIEQPVTSSPRKGHTRSRHTLNSWTAAQPGMKKSFSIGYRADCEKCRLKVPGHFNHIIIS</sequence>
<keyword evidence="3" id="KW-1185">Reference proteome</keyword>
<feature type="region of interest" description="Disordered" evidence="1">
    <location>
        <begin position="57"/>
        <end position="105"/>
    </location>
</feature>
<dbReference type="AlphaFoldDB" id="A0AAD9IEU8"/>
<evidence type="ECO:0000256" key="1">
    <source>
        <dbReference type="SAM" id="MobiDB-lite"/>
    </source>
</evidence>
<organism evidence="2 3">
    <name type="scientific">Phyllachora maydis</name>
    <dbReference type="NCBI Taxonomy" id="1825666"/>
    <lineage>
        <taxon>Eukaryota</taxon>
        <taxon>Fungi</taxon>
        <taxon>Dikarya</taxon>
        <taxon>Ascomycota</taxon>
        <taxon>Pezizomycotina</taxon>
        <taxon>Sordariomycetes</taxon>
        <taxon>Sordariomycetidae</taxon>
        <taxon>Phyllachorales</taxon>
        <taxon>Phyllachoraceae</taxon>
        <taxon>Phyllachora</taxon>
    </lineage>
</organism>
<proteinExistence type="predicted"/>
<accession>A0AAD9IEU8</accession>
<protein>
    <submittedName>
        <fullName evidence="2">Uncharacterized protein</fullName>
    </submittedName>
</protein>
<comment type="caution">
    <text evidence="2">The sequence shown here is derived from an EMBL/GenBank/DDBJ whole genome shotgun (WGS) entry which is preliminary data.</text>
</comment>